<dbReference type="PANTHER" id="PTHR38030">
    <property type="entry name" value="PROTOPORPHYRINOGEN IX DEHYDROGENASE [MENAQUINONE]"/>
    <property type="match status" value="1"/>
</dbReference>
<organism evidence="2 3">
    <name type="scientific">Exiguobacterium aurantiacum</name>
    <dbReference type="NCBI Taxonomy" id="33987"/>
    <lineage>
        <taxon>Bacteria</taxon>
        <taxon>Bacillati</taxon>
        <taxon>Bacillota</taxon>
        <taxon>Bacilli</taxon>
        <taxon>Bacillales</taxon>
        <taxon>Bacillales Family XII. Incertae Sedis</taxon>
        <taxon>Exiguobacterium</taxon>
    </lineage>
</organism>
<dbReference type="Proteomes" id="UP000254060">
    <property type="component" value="Unassembled WGS sequence"/>
</dbReference>
<evidence type="ECO:0000313" key="2">
    <source>
        <dbReference type="EMBL" id="STO09442.1"/>
    </source>
</evidence>
<reference evidence="2 3" key="1">
    <citation type="submission" date="2018-06" db="EMBL/GenBank/DDBJ databases">
        <authorList>
            <consortium name="Pathogen Informatics"/>
            <person name="Doyle S."/>
        </authorList>
    </citation>
    <scope>NUCLEOTIDE SEQUENCE [LARGE SCALE GENOMIC DNA]</scope>
    <source>
        <strain evidence="2 3">NCTC13163</strain>
    </source>
</reference>
<dbReference type="InterPro" id="IPR029039">
    <property type="entry name" value="Flavoprotein-like_sf"/>
</dbReference>
<dbReference type="SUPFAM" id="SSF52218">
    <property type="entry name" value="Flavoproteins"/>
    <property type="match status" value="1"/>
</dbReference>
<dbReference type="OrthoDB" id="2146857at2"/>
<proteinExistence type="predicted"/>
<dbReference type="GO" id="GO:0010181">
    <property type="term" value="F:FMN binding"/>
    <property type="evidence" value="ECO:0007669"/>
    <property type="project" value="TreeGrafter"/>
</dbReference>
<dbReference type="AlphaFoldDB" id="A0A377FX65"/>
<protein>
    <submittedName>
        <fullName evidence="2">Protoporphyrinogen IX dehydrogenase [menaquinone]</fullName>
        <ecNumber evidence="2">1.3.5.3</ecNumber>
    </submittedName>
</protein>
<dbReference type="EMBL" id="UGGP01000001">
    <property type="protein sequence ID" value="STO09442.1"/>
    <property type="molecule type" value="Genomic_DNA"/>
</dbReference>
<dbReference type="Gene3D" id="3.40.50.360">
    <property type="match status" value="1"/>
</dbReference>
<dbReference type="Pfam" id="PF12724">
    <property type="entry name" value="Flavodoxin_5"/>
    <property type="match status" value="1"/>
</dbReference>
<dbReference type="GO" id="GO:0006783">
    <property type="term" value="P:heme biosynthetic process"/>
    <property type="evidence" value="ECO:0007669"/>
    <property type="project" value="TreeGrafter"/>
</dbReference>
<feature type="domain" description="Flavodoxin" evidence="1">
    <location>
        <begin position="4"/>
        <end position="139"/>
    </location>
</feature>
<dbReference type="InterPro" id="IPR026816">
    <property type="entry name" value="Flavodoxin_dom"/>
</dbReference>
<dbReference type="STRING" id="1397694.GCA_000702585_00302"/>
<keyword evidence="2" id="KW-0560">Oxidoreductase</keyword>
<dbReference type="RefSeq" id="WP_029333843.1">
    <property type="nucleotide sequence ID" value="NZ_UGGP01000001.1"/>
</dbReference>
<evidence type="ECO:0000259" key="1">
    <source>
        <dbReference type="Pfam" id="PF12724"/>
    </source>
</evidence>
<gene>
    <name evidence="2" type="primary">hemG</name>
    <name evidence="2" type="ORF">NCTC13163_02880</name>
</gene>
<sequence>MKTLIAYTSRYGTSEKVAHLLAERLSGNVHVQNLVDEPGVDWGTIDHVIVGGSIRMGKVQDELTDWLKQNEGPLLERPLGLYLCAGTPTAAERQRELEGAYGEPLWAHAYFVEVVGSGYDFERMGFLDKAIVRMMAKQTVSSLNLDEARLDELVESAQASLRTRSENP</sequence>
<accession>A0A377FX65</accession>
<dbReference type="EC" id="1.3.5.3" evidence="2"/>
<dbReference type="InterPro" id="IPR052200">
    <property type="entry name" value="Protoporphyrinogen_IX_DH"/>
</dbReference>
<name>A0A377FX65_9BACL</name>
<dbReference type="PANTHER" id="PTHR38030:SF2">
    <property type="entry name" value="PROTOPORPHYRINOGEN IX DEHYDROGENASE [QUINONE]"/>
    <property type="match status" value="1"/>
</dbReference>
<evidence type="ECO:0000313" key="3">
    <source>
        <dbReference type="Proteomes" id="UP000254060"/>
    </source>
</evidence>
<dbReference type="GO" id="GO:0070819">
    <property type="term" value="F:menaquinone-dependent protoporphyrinogen oxidase activity"/>
    <property type="evidence" value="ECO:0007669"/>
    <property type="project" value="TreeGrafter"/>
</dbReference>